<evidence type="ECO:0000256" key="2">
    <source>
        <dbReference type="ARBA" id="ARBA00022692"/>
    </source>
</evidence>
<organism evidence="6 7">
    <name type="scientific">Frondihabitans australicus</name>
    <dbReference type="NCBI Taxonomy" id="386892"/>
    <lineage>
        <taxon>Bacteria</taxon>
        <taxon>Bacillati</taxon>
        <taxon>Actinomycetota</taxon>
        <taxon>Actinomycetes</taxon>
        <taxon>Micrococcales</taxon>
        <taxon>Microbacteriaceae</taxon>
        <taxon>Frondihabitans</taxon>
    </lineage>
</organism>
<dbReference type="InterPro" id="IPR037185">
    <property type="entry name" value="EmrE-like"/>
</dbReference>
<evidence type="ECO:0000256" key="3">
    <source>
        <dbReference type="ARBA" id="ARBA00022989"/>
    </source>
</evidence>
<dbReference type="RefSeq" id="WP_121368736.1">
    <property type="nucleotide sequence ID" value="NZ_RBKS01000001.1"/>
</dbReference>
<dbReference type="Pfam" id="PF05653">
    <property type="entry name" value="Mg_trans_NIPA"/>
    <property type="match status" value="1"/>
</dbReference>
<keyword evidence="3 5" id="KW-1133">Transmembrane helix</keyword>
<feature type="transmembrane region" description="Helical" evidence="5">
    <location>
        <begin position="127"/>
        <end position="144"/>
    </location>
</feature>
<evidence type="ECO:0000313" key="7">
    <source>
        <dbReference type="Proteomes" id="UP000280008"/>
    </source>
</evidence>
<feature type="transmembrane region" description="Helical" evidence="5">
    <location>
        <begin position="156"/>
        <end position="177"/>
    </location>
</feature>
<dbReference type="GO" id="GO:0016020">
    <property type="term" value="C:membrane"/>
    <property type="evidence" value="ECO:0007669"/>
    <property type="project" value="UniProtKB-SubCell"/>
</dbReference>
<dbReference type="AlphaFoldDB" id="A0A495IDK1"/>
<dbReference type="InterPro" id="IPR008521">
    <property type="entry name" value="Mg_trans_NIPA"/>
</dbReference>
<dbReference type="GO" id="GO:0015095">
    <property type="term" value="F:magnesium ion transmembrane transporter activity"/>
    <property type="evidence" value="ECO:0007669"/>
    <property type="project" value="InterPro"/>
</dbReference>
<dbReference type="NCBIfam" id="NF038012">
    <property type="entry name" value="DMT_1"/>
    <property type="match status" value="1"/>
</dbReference>
<feature type="transmembrane region" description="Helical" evidence="5">
    <location>
        <begin position="184"/>
        <end position="204"/>
    </location>
</feature>
<feature type="transmembrane region" description="Helical" evidence="5">
    <location>
        <begin position="216"/>
        <end position="235"/>
    </location>
</feature>
<keyword evidence="7" id="KW-1185">Reference proteome</keyword>
<feature type="transmembrane region" description="Helical" evidence="5">
    <location>
        <begin position="20"/>
        <end position="38"/>
    </location>
</feature>
<reference evidence="6 7" key="1">
    <citation type="submission" date="2018-10" db="EMBL/GenBank/DDBJ databases">
        <title>Sequencing the genomes of 1000 actinobacteria strains.</title>
        <authorList>
            <person name="Klenk H.-P."/>
        </authorList>
    </citation>
    <scope>NUCLEOTIDE SEQUENCE [LARGE SCALE GENOMIC DNA]</scope>
    <source>
        <strain evidence="6 7">DSM 17894</strain>
    </source>
</reference>
<name>A0A495IDK1_9MICO</name>
<feature type="transmembrane region" description="Helical" evidence="5">
    <location>
        <begin position="95"/>
        <end position="115"/>
    </location>
</feature>
<feature type="transmembrane region" description="Helical" evidence="5">
    <location>
        <begin position="247"/>
        <end position="267"/>
    </location>
</feature>
<dbReference type="EMBL" id="RBKS01000001">
    <property type="protein sequence ID" value="RKR73929.1"/>
    <property type="molecule type" value="Genomic_DNA"/>
</dbReference>
<keyword evidence="2 5" id="KW-0812">Transmembrane</keyword>
<protein>
    <submittedName>
        <fullName evidence="6">Magnesium transporter NIPA</fullName>
    </submittedName>
</protein>
<proteinExistence type="predicted"/>
<dbReference type="Proteomes" id="UP000280008">
    <property type="component" value="Unassembled WGS sequence"/>
</dbReference>
<comment type="subcellular location">
    <subcellularLocation>
        <location evidence="1">Membrane</location>
        <topology evidence="1">Multi-pass membrane protein</topology>
    </subcellularLocation>
</comment>
<comment type="caution">
    <text evidence="6">The sequence shown here is derived from an EMBL/GenBank/DDBJ whole genome shotgun (WGS) entry which is preliminary data.</text>
</comment>
<gene>
    <name evidence="6" type="ORF">C8E83_1028</name>
</gene>
<evidence type="ECO:0000313" key="6">
    <source>
        <dbReference type="EMBL" id="RKR73929.1"/>
    </source>
</evidence>
<evidence type="ECO:0000256" key="1">
    <source>
        <dbReference type="ARBA" id="ARBA00004141"/>
    </source>
</evidence>
<feature type="transmembrane region" description="Helical" evidence="5">
    <location>
        <begin position="273"/>
        <end position="296"/>
    </location>
</feature>
<dbReference type="PANTHER" id="PTHR40761">
    <property type="entry name" value="CONSERVED INTEGRAL MEMBRANE ALANINE VALINE AND LEUCINE RICH PROTEIN-RELATED"/>
    <property type="match status" value="1"/>
</dbReference>
<accession>A0A495IDK1</accession>
<evidence type="ECO:0000256" key="4">
    <source>
        <dbReference type="ARBA" id="ARBA00023136"/>
    </source>
</evidence>
<dbReference type="PANTHER" id="PTHR40761:SF1">
    <property type="entry name" value="CONSERVED INTEGRAL MEMBRANE ALANINE VALINE AND LEUCINE RICH PROTEIN-RELATED"/>
    <property type="match status" value="1"/>
</dbReference>
<dbReference type="SUPFAM" id="SSF103481">
    <property type="entry name" value="Multidrug resistance efflux transporter EmrE"/>
    <property type="match status" value="1"/>
</dbReference>
<keyword evidence="4 5" id="KW-0472">Membrane</keyword>
<sequence>MSSNLSDLTSQVSLTPYQALGIPIAVVGALFLSTGTQLQSRGVAKIERLHGRATKGFNVRQLLRLVGRPSWVIGTLLCALAIVFQLTSLSFAPLIVVQPLGAVALVVTALVNSRVSRQRLDRRTKRSIAFCVGGVGLFVTVAAITATEPPITTGQLVAVLIILAVVFAIFLVAFTMFRHRIRALFYVIGAGFMYGFVATLAKIIINRIEQHEFDVLTVVCFLALCVVGLLGGYFVTNAYSSGPPDLVIAGLTVVDPMVAIGVGILVLGEAAHAPWWAAVLFLIAGAIAVFGVFQLAKYHPQTRG</sequence>
<feature type="transmembrane region" description="Helical" evidence="5">
    <location>
        <begin position="70"/>
        <end position="89"/>
    </location>
</feature>
<dbReference type="OrthoDB" id="5187629at2"/>
<evidence type="ECO:0000256" key="5">
    <source>
        <dbReference type="SAM" id="Phobius"/>
    </source>
</evidence>